<dbReference type="SUPFAM" id="SSF56529">
    <property type="entry name" value="FAH"/>
    <property type="match status" value="1"/>
</dbReference>
<dbReference type="Gene3D" id="3.90.850.10">
    <property type="entry name" value="Fumarylacetoacetase-like, C-terminal domain"/>
    <property type="match status" value="1"/>
</dbReference>
<sequence>MKATRFSPGTLTEGPAAAAIAFVLGADVDGGTVHDVLAATRALCPALVAGGAHVLGSPVPVPPVDLRLLGVVLERGGEVAATAAAAAQGHPAGAVAALGPLRAGEIVLTAPLASIGDARSGDVLVASVGRLGSVEAVVD</sequence>
<accession>A0ABV9S1L8</accession>
<dbReference type="EMBL" id="JBHSIS010000006">
    <property type="protein sequence ID" value="MFC4854357.1"/>
    <property type="molecule type" value="Genomic_DNA"/>
</dbReference>
<keyword evidence="2" id="KW-1185">Reference proteome</keyword>
<dbReference type="Proteomes" id="UP001595859">
    <property type="component" value="Unassembled WGS sequence"/>
</dbReference>
<reference evidence="2" key="1">
    <citation type="journal article" date="2019" name="Int. J. Syst. Evol. Microbiol.">
        <title>The Global Catalogue of Microorganisms (GCM) 10K type strain sequencing project: providing services to taxonomists for standard genome sequencing and annotation.</title>
        <authorList>
            <consortium name="The Broad Institute Genomics Platform"/>
            <consortium name="The Broad Institute Genome Sequencing Center for Infectious Disease"/>
            <person name="Wu L."/>
            <person name="Ma J."/>
        </authorList>
    </citation>
    <scope>NUCLEOTIDE SEQUENCE [LARGE SCALE GENOMIC DNA]</scope>
    <source>
        <strain evidence="2">ZS-22-S1</strain>
    </source>
</reference>
<evidence type="ECO:0000313" key="1">
    <source>
        <dbReference type="EMBL" id="MFC4854357.1"/>
    </source>
</evidence>
<protein>
    <submittedName>
        <fullName evidence="1">Uncharacterized protein</fullName>
    </submittedName>
</protein>
<organism evidence="1 2">
    <name type="scientific">Actinophytocola glycyrrhizae</name>
    <dbReference type="NCBI Taxonomy" id="2044873"/>
    <lineage>
        <taxon>Bacteria</taxon>
        <taxon>Bacillati</taxon>
        <taxon>Actinomycetota</taxon>
        <taxon>Actinomycetes</taxon>
        <taxon>Pseudonocardiales</taxon>
        <taxon>Pseudonocardiaceae</taxon>
    </lineage>
</organism>
<comment type="caution">
    <text evidence="1">The sequence shown here is derived from an EMBL/GenBank/DDBJ whole genome shotgun (WGS) entry which is preliminary data.</text>
</comment>
<dbReference type="RefSeq" id="WP_378056302.1">
    <property type="nucleotide sequence ID" value="NZ_JBHSIS010000006.1"/>
</dbReference>
<gene>
    <name evidence="1" type="ORF">ACFPCV_12655</name>
</gene>
<name>A0ABV9S1L8_9PSEU</name>
<evidence type="ECO:0000313" key="2">
    <source>
        <dbReference type="Proteomes" id="UP001595859"/>
    </source>
</evidence>
<dbReference type="InterPro" id="IPR036663">
    <property type="entry name" value="Fumarylacetoacetase_C_sf"/>
</dbReference>
<proteinExistence type="predicted"/>